<feature type="transmembrane region" description="Helical" evidence="1">
    <location>
        <begin position="46"/>
        <end position="66"/>
    </location>
</feature>
<evidence type="ECO:0000313" key="3">
    <source>
        <dbReference type="Proteomes" id="UP000242957"/>
    </source>
</evidence>
<evidence type="ECO:0008006" key="4">
    <source>
        <dbReference type="Google" id="ProtNLM"/>
    </source>
</evidence>
<feature type="transmembrane region" description="Helical" evidence="1">
    <location>
        <begin position="12"/>
        <end position="40"/>
    </location>
</feature>
<organism evidence="2 3">
    <name type="scientific">Pseudomonas jinjuensis</name>
    <dbReference type="NCBI Taxonomy" id="198616"/>
    <lineage>
        <taxon>Bacteria</taxon>
        <taxon>Pseudomonadati</taxon>
        <taxon>Pseudomonadota</taxon>
        <taxon>Gammaproteobacteria</taxon>
        <taxon>Pseudomonadales</taxon>
        <taxon>Pseudomonadaceae</taxon>
        <taxon>Pseudomonas</taxon>
    </lineage>
</organism>
<dbReference type="AlphaFoldDB" id="A0A1H0A0S4"/>
<evidence type="ECO:0000313" key="2">
    <source>
        <dbReference type="EMBL" id="SDN26553.1"/>
    </source>
</evidence>
<dbReference type="STRING" id="198616.SAMN05216193_10228"/>
<keyword evidence="1" id="KW-1133">Transmembrane helix</keyword>
<name>A0A1H0A0S4_9PSED</name>
<accession>A0A1H0A0S4</accession>
<evidence type="ECO:0000256" key="1">
    <source>
        <dbReference type="SAM" id="Phobius"/>
    </source>
</evidence>
<keyword evidence="1" id="KW-0812">Transmembrane</keyword>
<proteinExistence type="predicted"/>
<keyword evidence="3" id="KW-1185">Reference proteome</keyword>
<gene>
    <name evidence="2" type="ORF">SAMN05216193_10228</name>
</gene>
<sequence length="98" mass="10259">MSNKATTGTAALISRILAALFGGYALAYSATAFLSVYLPLARADRVAFASLACFAFWVAAIIFVFATRSAWRAWLLPLAVSALLAAAAFLPAGFGVRP</sequence>
<protein>
    <recommendedName>
        <fullName evidence="4">DUF3649 domain-containing protein</fullName>
    </recommendedName>
</protein>
<dbReference type="EMBL" id="FNIJ01000002">
    <property type="protein sequence ID" value="SDN26553.1"/>
    <property type="molecule type" value="Genomic_DNA"/>
</dbReference>
<feature type="transmembrane region" description="Helical" evidence="1">
    <location>
        <begin position="73"/>
        <end position="94"/>
    </location>
</feature>
<keyword evidence="1" id="KW-0472">Membrane</keyword>
<dbReference type="Proteomes" id="UP000242957">
    <property type="component" value="Unassembled WGS sequence"/>
</dbReference>
<dbReference type="RefSeq" id="WP_084309808.1">
    <property type="nucleotide sequence ID" value="NZ_FNIJ01000002.1"/>
</dbReference>
<reference evidence="3" key="1">
    <citation type="submission" date="2016-10" db="EMBL/GenBank/DDBJ databases">
        <authorList>
            <person name="Varghese N."/>
            <person name="Submissions S."/>
        </authorList>
    </citation>
    <scope>NUCLEOTIDE SEQUENCE [LARGE SCALE GENOMIC DNA]</scope>
    <source>
        <strain evidence="3">JCM 21621</strain>
    </source>
</reference>